<evidence type="ECO:0000259" key="3">
    <source>
        <dbReference type="Pfam" id="PF22570"/>
    </source>
</evidence>
<feature type="transmembrane region" description="Helical" evidence="1">
    <location>
        <begin position="69"/>
        <end position="89"/>
    </location>
</feature>
<feature type="transmembrane region" description="Helical" evidence="1">
    <location>
        <begin position="18"/>
        <end position="38"/>
    </location>
</feature>
<keyword evidence="1" id="KW-0472">Membrane</keyword>
<organism evidence="4">
    <name type="scientific">bioreactor metagenome</name>
    <dbReference type="NCBI Taxonomy" id="1076179"/>
    <lineage>
        <taxon>unclassified sequences</taxon>
        <taxon>metagenomes</taxon>
        <taxon>ecological metagenomes</taxon>
    </lineage>
</organism>
<dbReference type="Pfam" id="PF09922">
    <property type="entry name" value="LiaF-like_C"/>
    <property type="match status" value="1"/>
</dbReference>
<protein>
    <recommendedName>
        <fullName evidence="5">Cell wall-active antibiotics response LiaF-like C-terminal domain-containing protein</fullName>
    </recommendedName>
</protein>
<feature type="transmembrane region" description="Helical" evidence="1">
    <location>
        <begin position="44"/>
        <end position="62"/>
    </location>
</feature>
<dbReference type="InterPro" id="IPR054331">
    <property type="entry name" value="LiaF_TM"/>
</dbReference>
<proteinExistence type="predicted"/>
<name>A0A645BHV9_9ZZZZ</name>
<dbReference type="PANTHER" id="PTHR40763">
    <property type="entry name" value="MEMBRANE PROTEIN-RELATED"/>
    <property type="match status" value="1"/>
</dbReference>
<evidence type="ECO:0000259" key="2">
    <source>
        <dbReference type="Pfam" id="PF09922"/>
    </source>
</evidence>
<evidence type="ECO:0000313" key="4">
    <source>
        <dbReference type="EMBL" id="MPM65059.1"/>
    </source>
</evidence>
<dbReference type="Pfam" id="PF22570">
    <property type="entry name" value="LiaF-TM"/>
    <property type="match status" value="1"/>
</dbReference>
<sequence>MENNEQQMNLSGRSKGGLFGFLLILAGTLFLAFNFGWIDPALRSVVFSWPVLFVVFAIIALFKREYLALFFWLALAAFFLLPRIAHLYPDALPGINEGFTATFWPVLLIVVGAGVILKILFGKKACCHRHGHIQRPLNVDKMEGTDGIYVREVVFGGIEDIFLEPVFRGGQIEVVFGGVELDLRRASLPEGDTYLQVEAVFGGIKLYLPDDWVVVPKISTVLGGVDNKHFSKSANHDTSRRLLISGEIIFGGCEIR</sequence>
<keyword evidence="1" id="KW-1133">Transmembrane helix</keyword>
<comment type="caution">
    <text evidence="4">The sequence shown here is derived from an EMBL/GenBank/DDBJ whole genome shotgun (WGS) entry which is preliminary data.</text>
</comment>
<keyword evidence="1" id="KW-0812">Transmembrane</keyword>
<evidence type="ECO:0000256" key="1">
    <source>
        <dbReference type="SAM" id="Phobius"/>
    </source>
</evidence>
<evidence type="ECO:0008006" key="5">
    <source>
        <dbReference type="Google" id="ProtNLM"/>
    </source>
</evidence>
<gene>
    <name evidence="4" type="ORF">SDC9_111951</name>
</gene>
<feature type="domain" description="LiaF transmembrane" evidence="3">
    <location>
        <begin position="18"/>
        <end position="119"/>
    </location>
</feature>
<dbReference type="InterPro" id="IPR024425">
    <property type="entry name" value="LiaF-like_C"/>
</dbReference>
<dbReference type="EMBL" id="VSSQ01020308">
    <property type="protein sequence ID" value="MPM65059.1"/>
    <property type="molecule type" value="Genomic_DNA"/>
</dbReference>
<dbReference type="PANTHER" id="PTHR40763:SF5">
    <property type="entry name" value="MEMBRANE PROTEIN"/>
    <property type="match status" value="1"/>
</dbReference>
<feature type="transmembrane region" description="Helical" evidence="1">
    <location>
        <begin position="101"/>
        <end position="121"/>
    </location>
</feature>
<feature type="domain" description="Cell wall-active antibiotics response LiaF-like C-terminal" evidence="2">
    <location>
        <begin position="171"/>
        <end position="229"/>
    </location>
</feature>
<accession>A0A645BHV9</accession>
<dbReference type="AlphaFoldDB" id="A0A645BHV9"/>
<reference evidence="4" key="1">
    <citation type="submission" date="2019-08" db="EMBL/GenBank/DDBJ databases">
        <authorList>
            <person name="Kucharzyk K."/>
            <person name="Murdoch R.W."/>
            <person name="Higgins S."/>
            <person name="Loffler F."/>
        </authorList>
    </citation>
    <scope>NUCLEOTIDE SEQUENCE</scope>
</reference>